<dbReference type="PROSITE" id="PS51257">
    <property type="entry name" value="PROKAR_LIPOPROTEIN"/>
    <property type="match status" value="1"/>
</dbReference>
<dbReference type="PANTHER" id="PTHR30036">
    <property type="entry name" value="D-XYLOSE-BINDING PERIPLASMIC PROTEIN"/>
    <property type="match status" value="1"/>
</dbReference>
<name>A0ABP7XEN2_9ACTN</name>
<dbReference type="EMBL" id="BAAAZH010000008">
    <property type="protein sequence ID" value="GAA4113133.1"/>
    <property type="molecule type" value="Genomic_DNA"/>
</dbReference>
<comment type="subcellular location">
    <subcellularLocation>
        <location evidence="1">Cell envelope</location>
    </subcellularLocation>
</comment>
<evidence type="ECO:0000256" key="2">
    <source>
        <dbReference type="ARBA" id="ARBA00007639"/>
    </source>
</evidence>
<evidence type="ECO:0000313" key="5">
    <source>
        <dbReference type="EMBL" id="GAA4113133.1"/>
    </source>
</evidence>
<proteinExistence type="inferred from homology"/>
<dbReference type="PANTHER" id="PTHR30036:SF7">
    <property type="entry name" value="ABC TRANSPORTER PERIPLASMIC-BINDING PROTEIN YPHF"/>
    <property type="match status" value="1"/>
</dbReference>
<comment type="similarity">
    <text evidence="2">Belongs to the bacterial solute-binding protein 2 family.</text>
</comment>
<dbReference type="Pfam" id="PF13407">
    <property type="entry name" value="Peripla_BP_4"/>
    <property type="match status" value="1"/>
</dbReference>
<evidence type="ECO:0000256" key="3">
    <source>
        <dbReference type="SAM" id="SignalP"/>
    </source>
</evidence>
<feature type="signal peptide" evidence="3">
    <location>
        <begin position="1"/>
        <end position="25"/>
    </location>
</feature>
<evidence type="ECO:0000259" key="4">
    <source>
        <dbReference type="Pfam" id="PF13407"/>
    </source>
</evidence>
<evidence type="ECO:0000313" key="6">
    <source>
        <dbReference type="Proteomes" id="UP001501495"/>
    </source>
</evidence>
<dbReference type="RefSeq" id="WP_344732154.1">
    <property type="nucleotide sequence ID" value="NZ_BAAAZH010000008.1"/>
</dbReference>
<feature type="chain" id="PRO_5047164951" description="Periplasmic binding protein domain-containing protein" evidence="3">
    <location>
        <begin position="26"/>
        <end position="331"/>
    </location>
</feature>
<gene>
    <name evidence="5" type="ORF">GCM10022215_10090</name>
</gene>
<reference evidence="6" key="1">
    <citation type="journal article" date="2019" name="Int. J. Syst. Evol. Microbiol.">
        <title>The Global Catalogue of Microorganisms (GCM) 10K type strain sequencing project: providing services to taxonomists for standard genome sequencing and annotation.</title>
        <authorList>
            <consortium name="The Broad Institute Genomics Platform"/>
            <consortium name="The Broad Institute Genome Sequencing Center for Infectious Disease"/>
            <person name="Wu L."/>
            <person name="Ma J."/>
        </authorList>
    </citation>
    <scope>NUCLEOTIDE SEQUENCE [LARGE SCALE GENOMIC DNA]</scope>
    <source>
        <strain evidence="6">JCM 16703</strain>
    </source>
</reference>
<dbReference type="SUPFAM" id="SSF53822">
    <property type="entry name" value="Periplasmic binding protein-like I"/>
    <property type="match status" value="1"/>
</dbReference>
<comment type="caution">
    <text evidence="5">The sequence shown here is derived from an EMBL/GenBank/DDBJ whole genome shotgun (WGS) entry which is preliminary data.</text>
</comment>
<dbReference type="Proteomes" id="UP001501495">
    <property type="component" value="Unassembled WGS sequence"/>
</dbReference>
<sequence>MTSLLFRVRRPVLAGIAAGSLALLAACGGSTESASGDDPSGSADSGATKTIAFSPLGLQIPAMAGLAEGVKGYSQGKGFDVLVQDPNQDPQKQATDLQSVIESGRVAGAYTIAISPDALRSVVAEALDRKVPLVLSGTPDQYGLDGLQPGLSFDTIDYAALGKAVGEELGNCINEKLDGEAEVLMLINSTGGAGNEATETAAKEALAATAPGAKIVSTITGDERSKAQTDVGSALQGNPNITAVLGNNDEGALGALGAFAAAGKDLPCITEAGGNEETLKAAQEGRIYAVVALQFKDDMAQVLDTLFSMIADPSAPGVQLTIPQQVVKAGS</sequence>
<dbReference type="InterPro" id="IPR025997">
    <property type="entry name" value="SBP_2_dom"/>
</dbReference>
<protein>
    <recommendedName>
        <fullName evidence="4">Periplasmic binding protein domain-containing protein</fullName>
    </recommendedName>
</protein>
<evidence type="ECO:0000256" key="1">
    <source>
        <dbReference type="ARBA" id="ARBA00004196"/>
    </source>
</evidence>
<keyword evidence="6" id="KW-1185">Reference proteome</keyword>
<dbReference type="Gene3D" id="3.40.50.2300">
    <property type="match status" value="2"/>
</dbReference>
<dbReference type="InterPro" id="IPR050555">
    <property type="entry name" value="Bact_Solute-Bind_Prot2"/>
</dbReference>
<keyword evidence="3" id="KW-0732">Signal</keyword>
<dbReference type="InterPro" id="IPR028082">
    <property type="entry name" value="Peripla_BP_I"/>
</dbReference>
<feature type="domain" description="Periplasmic binding protein" evidence="4">
    <location>
        <begin position="51"/>
        <end position="308"/>
    </location>
</feature>
<organism evidence="5 6">
    <name type="scientific">Nocardioides fonticola</name>
    <dbReference type="NCBI Taxonomy" id="450363"/>
    <lineage>
        <taxon>Bacteria</taxon>
        <taxon>Bacillati</taxon>
        <taxon>Actinomycetota</taxon>
        <taxon>Actinomycetes</taxon>
        <taxon>Propionibacteriales</taxon>
        <taxon>Nocardioidaceae</taxon>
        <taxon>Nocardioides</taxon>
    </lineage>
</organism>
<dbReference type="CDD" id="cd01536">
    <property type="entry name" value="PBP1_ABC_sugar_binding-like"/>
    <property type="match status" value="1"/>
</dbReference>
<accession>A0ABP7XEN2</accession>